<evidence type="ECO:0000259" key="1">
    <source>
        <dbReference type="Pfam" id="PF04230"/>
    </source>
</evidence>
<dbReference type="AlphaFoldDB" id="A0A6N7VK59"/>
<feature type="domain" description="Polysaccharide pyruvyl transferase" evidence="1">
    <location>
        <begin position="31"/>
        <end position="191"/>
    </location>
</feature>
<evidence type="ECO:0000313" key="2">
    <source>
        <dbReference type="EMBL" id="MSS57232.1"/>
    </source>
</evidence>
<dbReference type="InterPro" id="IPR007345">
    <property type="entry name" value="Polysacch_pyruvyl_Trfase"/>
</dbReference>
<proteinExistence type="predicted"/>
<accession>A0A6N7VK59</accession>
<keyword evidence="3" id="KW-1185">Reference proteome</keyword>
<protein>
    <submittedName>
        <fullName evidence="2">Polysaccharide pyruvyl transferase family protein</fullName>
    </submittedName>
</protein>
<reference evidence="2 3" key="1">
    <citation type="submission" date="2019-08" db="EMBL/GenBank/DDBJ databases">
        <title>In-depth cultivation of the pig gut microbiome towards novel bacterial diversity and tailored functional studies.</title>
        <authorList>
            <person name="Wylensek D."/>
            <person name="Hitch T.C.A."/>
            <person name="Clavel T."/>
        </authorList>
    </citation>
    <scope>NUCLEOTIDE SEQUENCE [LARGE SCALE GENOMIC DNA]</scope>
    <source>
        <strain evidence="2 3">LKV-472-APC-3</strain>
    </source>
</reference>
<dbReference type="RefSeq" id="WP_326831872.1">
    <property type="nucleotide sequence ID" value="NZ_VUMR01000095.1"/>
</dbReference>
<dbReference type="GO" id="GO:0016740">
    <property type="term" value="F:transferase activity"/>
    <property type="evidence" value="ECO:0007669"/>
    <property type="project" value="UniProtKB-KW"/>
</dbReference>
<gene>
    <name evidence="2" type="ORF">FYJ55_10315</name>
</gene>
<dbReference type="EMBL" id="VUMR01000095">
    <property type="protein sequence ID" value="MSS57232.1"/>
    <property type="molecule type" value="Genomic_DNA"/>
</dbReference>
<dbReference type="Pfam" id="PF04230">
    <property type="entry name" value="PS_pyruv_trans"/>
    <property type="match status" value="1"/>
</dbReference>
<evidence type="ECO:0000313" key="3">
    <source>
        <dbReference type="Proteomes" id="UP000434241"/>
    </source>
</evidence>
<dbReference type="GeneID" id="93159675"/>
<name>A0A6N7VK59_9FIRM</name>
<dbReference type="Proteomes" id="UP000434241">
    <property type="component" value="Unassembled WGS sequence"/>
</dbReference>
<keyword evidence="2" id="KW-0808">Transferase</keyword>
<sequence length="254" mass="29553">MFLGSDIIWDYSVDVFNKDPLLFGIGFSGEINSYAASFGTISANAELPQYVKDALRNMTAISVRDEKSANLVKNVTGIKPQVVLDPTWLWNFNDDENIIKPNEENYILVYGQDFTTDFIKNLRKYADEYKIKIIALDCNDDHYDWCDKMISQSDLSPFQWIGYFKYASKIATSTFHGITFSLIFNKKFAFCKTDFIMAKVDKFLKELKLYELFNKDQNDVFTMLNHDFNYPYINEVINNKKVESLEFLRKACSN</sequence>
<comment type="caution">
    <text evidence="2">The sequence shown here is derived from an EMBL/GenBank/DDBJ whole genome shotgun (WGS) entry which is preliminary data.</text>
</comment>
<organism evidence="2 3">
    <name type="scientific">Holdemanella porci</name>
    <dbReference type="NCBI Taxonomy" id="2652276"/>
    <lineage>
        <taxon>Bacteria</taxon>
        <taxon>Bacillati</taxon>
        <taxon>Bacillota</taxon>
        <taxon>Erysipelotrichia</taxon>
        <taxon>Erysipelotrichales</taxon>
        <taxon>Erysipelotrichaceae</taxon>
        <taxon>Holdemanella</taxon>
    </lineage>
</organism>